<keyword evidence="4" id="KW-0238">DNA-binding</keyword>
<dbReference type="PROSITE" id="PS00715">
    <property type="entry name" value="SIGMA70_1"/>
    <property type="match status" value="1"/>
</dbReference>
<keyword evidence="9" id="KW-1185">Reference proteome</keyword>
<keyword evidence="3" id="KW-0731">Sigma factor</keyword>
<dbReference type="GO" id="GO:0006352">
    <property type="term" value="P:DNA-templated transcription initiation"/>
    <property type="evidence" value="ECO:0007669"/>
    <property type="project" value="InterPro"/>
</dbReference>
<dbReference type="SUPFAM" id="SSF88659">
    <property type="entry name" value="Sigma3 and sigma4 domains of RNA polymerase sigma factors"/>
    <property type="match status" value="1"/>
</dbReference>
<accession>A0AAP0X3B6</accession>
<dbReference type="Gene3D" id="1.10.601.10">
    <property type="entry name" value="RNA Polymerase Primary Sigma Factor"/>
    <property type="match status" value="1"/>
</dbReference>
<dbReference type="PANTHER" id="PTHR30603">
    <property type="entry name" value="RNA POLYMERASE SIGMA FACTOR RPO"/>
    <property type="match status" value="1"/>
</dbReference>
<feature type="compositionally biased region" description="Basic residues" evidence="6">
    <location>
        <begin position="112"/>
        <end position="122"/>
    </location>
</feature>
<dbReference type="InterPro" id="IPR007624">
    <property type="entry name" value="RNA_pol_sigma70_r3"/>
</dbReference>
<dbReference type="GO" id="GO:0016987">
    <property type="term" value="F:sigma factor activity"/>
    <property type="evidence" value="ECO:0007669"/>
    <property type="project" value="UniProtKB-KW"/>
</dbReference>
<evidence type="ECO:0000256" key="1">
    <source>
        <dbReference type="ARBA" id="ARBA00007788"/>
    </source>
</evidence>
<dbReference type="EMBL" id="JBBPBK010000006">
    <property type="protein sequence ID" value="KAK9283540.1"/>
    <property type="molecule type" value="Genomic_DNA"/>
</dbReference>
<dbReference type="Pfam" id="PF04539">
    <property type="entry name" value="Sigma70_r3"/>
    <property type="match status" value="1"/>
</dbReference>
<evidence type="ECO:0000256" key="2">
    <source>
        <dbReference type="ARBA" id="ARBA00023015"/>
    </source>
</evidence>
<dbReference type="InterPro" id="IPR013325">
    <property type="entry name" value="RNA_pol_sigma_r2"/>
</dbReference>
<dbReference type="SUPFAM" id="SSF88946">
    <property type="entry name" value="Sigma2 domain of RNA polymerase sigma factors"/>
    <property type="match status" value="1"/>
</dbReference>
<dbReference type="AlphaFoldDB" id="A0AAP0X3B6"/>
<dbReference type="GO" id="GO:0071482">
    <property type="term" value="P:cellular response to light stimulus"/>
    <property type="evidence" value="ECO:0007669"/>
    <property type="project" value="UniProtKB-ARBA"/>
</dbReference>
<protein>
    <recommendedName>
        <fullName evidence="7">RNA polymerase sigma-70 domain-containing protein</fullName>
    </recommendedName>
</protein>
<feature type="domain" description="RNA polymerase sigma-70" evidence="7">
    <location>
        <begin position="235"/>
        <end position="248"/>
    </location>
</feature>
<gene>
    <name evidence="8" type="ORF">L1049_011787</name>
</gene>
<dbReference type="InterPro" id="IPR014284">
    <property type="entry name" value="RNA_pol_sigma-70_dom"/>
</dbReference>
<proteinExistence type="inferred from homology"/>
<evidence type="ECO:0000256" key="6">
    <source>
        <dbReference type="SAM" id="MobiDB-lite"/>
    </source>
</evidence>
<comment type="caution">
    <text evidence="8">The sequence shown here is derived from an EMBL/GenBank/DDBJ whole genome shotgun (WGS) entry which is preliminary data.</text>
</comment>
<dbReference type="Gene3D" id="1.10.10.10">
    <property type="entry name" value="Winged helix-like DNA-binding domain superfamily/Winged helix DNA-binding domain"/>
    <property type="match status" value="1"/>
</dbReference>
<evidence type="ECO:0000259" key="7">
    <source>
        <dbReference type="PROSITE" id="PS00715"/>
    </source>
</evidence>
<dbReference type="PANTHER" id="PTHR30603:SF47">
    <property type="entry name" value="RNA POLYMERASE SIGMA FACTOR SIGD, CHLOROPLASTIC"/>
    <property type="match status" value="1"/>
</dbReference>
<dbReference type="PRINTS" id="PR00046">
    <property type="entry name" value="SIGMA70FCT"/>
</dbReference>
<organism evidence="8 9">
    <name type="scientific">Liquidambar formosana</name>
    <name type="common">Formosan gum</name>
    <dbReference type="NCBI Taxonomy" id="63359"/>
    <lineage>
        <taxon>Eukaryota</taxon>
        <taxon>Viridiplantae</taxon>
        <taxon>Streptophyta</taxon>
        <taxon>Embryophyta</taxon>
        <taxon>Tracheophyta</taxon>
        <taxon>Spermatophyta</taxon>
        <taxon>Magnoliopsida</taxon>
        <taxon>eudicotyledons</taxon>
        <taxon>Gunneridae</taxon>
        <taxon>Pentapetalae</taxon>
        <taxon>Saxifragales</taxon>
        <taxon>Altingiaceae</taxon>
        <taxon>Liquidambar</taxon>
    </lineage>
</organism>
<dbReference type="InterPro" id="IPR036388">
    <property type="entry name" value="WH-like_DNA-bd_sf"/>
</dbReference>
<dbReference type="InterPro" id="IPR007627">
    <property type="entry name" value="RNA_pol_sigma70_r2"/>
</dbReference>
<keyword evidence="2" id="KW-0805">Transcription regulation</keyword>
<comment type="similarity">
    <text evidence="1">Belongs to the sigma-70 factor family.</text>
</comment>
<dbReference type="InterPro" id="IPR050239">
    <property type="entry name" value="Sigma-70_RNA_pol_init_factors"/>
</dbReference>
<evidence type="ECO:0000313" key="8">
    <source>
        <dbReference type="EMBL" id="KAK9283540.1"/>
    </source>
</evidence>
<dbReference type="GO" id="GO:0003677">
    <property type="term" value="F:DNA binding"/>
    <property type="evidence" value="ECO:0007669"/>
    <property type="project" value="UniProtKB-KW"/>
</dbReference>
<dbReference type="InterPro" id="IPR000943">
    <property type="entry name" value="RNA_pol_sigma70"/>
</dbReference>
<keyword evidence="5" id="KW-0804">Transcription</keyword>
<name>A0AAP0X3B6_LIQFO</name>
<dbReference type="NCBIfam" id="TIGR02937">
    <property type="entry name" value="sigma70-ECF"/>
    <property type="match status" value="1"/>
</dbReference>
<evidence type="ECO:0000256" key="3">
    <source>
        <dbReference type="ARBA" id="ARBA00023082"/>
    </source>
</evidence>
<evidence type="ECO:0000256" key="5">
    <source>
        <dbReference type="ARBA" id="ARBA00023163"/>
    </source>
</evidence>
<sequence length="363" mass="40293">MAITICSSPTHSPTLPTVSLPLLPAVSTLKTLHSLQPPTISTSSSFSSKFNLGLVSDDAVVIANAAEAVALASAGVQAARDALSSASATGDILVYEESENGSERDGSNVVGVRRRKRRKRRKGSESTEENWEGEDQQVLFRSAKAGYLTRKEEAELSMCLKEGARLEAARRRMTEPGECEPTSNQWAKTVGLKRRSLDRKLCNGREARERITRSYRRLIVSIATGYQGKGLSLQDLIQEGSIGLLRGAERFDPERGYKLSTYAYWWIRQAIIRAIEKKSRVVRLPGSMCEMLAKIAEANNVLSKRLRRFPTYDEIAEVLNVHVSTVKLVSDRSRPPISLDGAATDQGFMTLQVFLLNYYFYLL</sequence>
<dbReference type="InterPro" id="IPR013324">
    <property type="entry name" value="RNA_pol_sigma_r3/r4-like"/>
</dbReference>
<feature type="region of interest" description="Disordered" evidence="6">
    <location>
        <begin position="97"/>
        <end position="133"/>
    </location>
</feature>
<dbReference type="Pfam" id="PF04542">
    <property type="entry name" value="Sigma70_r2"/>
    <property type="match status" value="1"/>
</dbReference>
<evidence type="ECO:0000313" key="9">
    <source>
        <dbReference type="Proteomes" id="UP001415857"/>
    </source>
</evidence>
<reference evidence="8 9" key="1">
    <citation type="journal article" date="2024" name="Plant J.">
        <title>Genome sequences and population genomics reveal climatic adaptation and genomic divergence between two closely related sweetgum species.</title>
        <authorList>
            <person name="Xu W.Q."/>
            <person name="Ren C.Q."/>
            <person name="Zhang X.Y."/>
            <person name="Comes H.P."/>
            <person name="Liu X.H."/>
            <person name="Li Y.G."/>
            <person name="Kettle C.J."/>
            <person name="Jalonen R."/>
            <person name="Gaisberger H."/>
            <person name="Ma Y.Z."/>
            <person name="Qiu Y.X."/>
        </authorList>
    </citation>
    <scope>NUCLEOTIDE SEQUENCE [LARGE SCALE GENOMIC DNA]</scope>
    <source>
        <strain evidence="8">Hangzhou</strain>
    </source>
</reference>
<dbReference type="Proteomes" id="UP001415857">
    <property type="component" value="Unassembled WGS sequence"/>
</dbReference>
<evidence type="ECO:0000256" key="4">
    <source>
        <dbReference type="ARBA" id="ARBA00023125"/>
    </source>
</evidence>